<evidence type="ECO:0000256" key="3">
    <source>
        <dbReference type="ARBA" id="ARBA00022694"/>
    </source>
</evidence>
<feature type="domain" description="Gcp-like" evidence="8">
    <location>
        <begin position="96"/>
        <end position="305"/>
    </location>
</feature>
<sequence length="319" mass="35253">MSNYVLGIDTSNYTTSVAVVDLDGNIILDKRQLLKVPMGKRGLRQSDALFQHINNIPILLNEIGKLKICGKIKGVCASSKPRPTLESYMPVFKASTSFGQTISNVLGCKYFECSHQENHIKAAIHSIDEQFDKKFLAIHISGGTTELLLVKRNSKLGYNIDIIGGTTDISIGQFLDRAGVKMGFDFPAGPRLDEIAFDSKMKLKEEIKMFAKNGEISLSGPETRICKLIEEKMDNEYISLLIFEYIIKGLSSMINYATKKYNMDKVILVGGVASSNFIKTHLNSRINDSTSIYFAKASHCTDNAIGSALIGAEAIFEEE</sequence>
<protein>
    <recommendedName>
        <fullName evidence="1">N(6)-L-threonylcarbamoyladenine synthase</fullName>
        <ecNumber evidence="1">2.3.1.234</ecNumber>
    </recommendedName>
</protein>
<dbReference type="InterPro" id="IPR000905">
    <property type="entry name" value="Gcp-like_dom"/>
</dbReference>
<evidence type="ECO:0000256" key="4">
    <source>
        <dbReference type="ARBA" id="ARBA00022723"/>
    </source>
</evidence>
<dbReference type="EC" id="2.3.1.234" evidence="1"/>
<dbReference type="GO" id="GO:0008033">
    <property type="term" value="P:tRNA processing"/>
    <property type="evidence" value="ECO:0007669"/>
    <property type="project" value="UniProtKB-KW"/>
</dbReference>
<evidence type="ECO:0000256" key="5">
    <source>
        <dbReference type="ARBA" id="ARBA00023004"/>
    </source>
</evidence>
<dbReference type="GO" id="GO:0061711">
    <property type="term" value="F:tRNA N(6)-L-threonylcarbamoyladenine synthase activity"/>
    <property type="evidence" value="ECO:0007669"/>
    <property type="project" value="UniProtKB-EC"/>
</dbReference>
<accession>A0A267MN59</accession>
<dbReference type="InterPro" id="IPR017861">
    <property type="entry name" value="KAE1/TsaD"/>
</dbReference>
<dbReference type="PANTHER" id="PTHR11735:SF6">
    <property type="entry name" value="TRNA N6-ADENOSINE THREONYLCARBAMOYLTRANSFERASE, MITOCHONDRIAL"/>
    <property type="match status" value="1"/>
</dbReference>
<gene>
    <name evidence="9" type="ORF">CCE28_00600</name>
</gene>
<evidence type="ECO:0000313" key="9">
    <source>
        <dbReference type="EMBL" id="PAB60966.1"/>
    </source>
</evidence>
<name>A0A267MN59_9FIRM</name>
<dbReference type="AlphaFoldDB" id="A0A267MN59"/>
<dbReference type="GO" id="GO:0046872">
    <property type="term" value="F:metal ion binding"/>
    <property type="evidence" value="ECO:0007669"/>
    <property type="project" value="UniProtKB-KW"/>
</dbReference>
<keyword evidence="2" id="KW-0808">Transferase</keyword>
<keyword evidence="6" id="KW-0012">Acyltransferase</keyword>
<dbReference type="PANTHER" id="PTHR11735">
    <property type="entry name" value="TRNA N6-ADENOSINE THREONYLCARBAMOYLTRANSFERASE"/>
    <property type="match status" value="1"/>
</dbReference>
<dbReference type="SUPFAM" id="SSF53067">
    <property type="entry name" value="Actin-like ATPase domain"/>
    <property type="match status" value="1"/>
</dbReference>
<proteinExistence type="predicted"/>
<dbReference type="Proteomes" id="UP000216024">
    <property type="component" value="Unassembled WGS sequence"/>
</dbReference>
<keyword evidence="5" id="KW-0408">Iron</keyword>
<evidence type="ECO:0000256" key="1">
    <source>
        <dbReference type="ARBA" id="ARBA00012156"/>
    </source>
</evidence>
<organism evidence="9 10">
    <name type="scientific">Anaeromicrobium sediminis</name>
    <dbReference type="NCBI Taxonomy" id="1478221"/>
    <lineage>
        <taxon>Bacteria</taxon>
        <taxon>Bacillati</taxon>
        <taxon>Bacillota</taxon>
        <taxon>Clostridia</taxon>
        <taxon>Peptostreptococcales</taxon>
        <taxon>Thermotaleaceae</taxon>
        <taxon>Anaeromicrobium</taxon>
    </lineage>
</organism>
<reference evidence="9 10" key="1">
    <citation type="submission" date="2017-06" db="EMBL/GenBank/DDBJ databases">
        <title>Draft genome sequence of anaerobic fermentative bacterium Anaeromicrobium sediminis DY2726D isolated from West Pacific Ocean sediments.</title>
        <authorList>
            <person name="Zeng X."/>
        </authorList>
    </citation>
    <scope>NUCLEOTIDE SEQUENCE [LARGE SCALE GENOMIC DNA]</scope>
    <source>
        <strain evidence="9 10">DY2726D</strain>
    </source>
</reference>
<comment type="catalytic activity">
    <reaction evidence="7">
        <text>L-threonylcarbamoyladenylate + adenosine(37) in tRNA = N(6)-L-threonylcarbamoyladenosine(37) in tRNA + AMP + H(+)</text>
        <dbReference type="Rhea" id="RHEA:37059"/>
        <dbReference type="Rhea" id="RHEA-COMP:10162"/>
        <dbReference type="Rhea" id="RHEA-COMP:10163"/>
        <dbReference type="ChEBI" id="CHEBI:15378"/>
        <dbReference type="ChEBI" id="CHEBI:73682"/>
        <dbReference type="ChEBI" id="CHEBI:74411"/>
        <dbReference type="ChEBI" id="CHEBI:74418"/>
        <dbReference type="ChEBI" id="CHEBI:456215"/>
        <dbReference type="EC" id="2.3.1.234"/>
    </reaction>
</comment>
<evidence type="ECO:0000256" key="2">
    <source>
        <dbReference type="ARBA" id="ARBA00022679"/>
    </source>
</evidence>
<keyword evidence="4" id="KW-0479">Metal-binding</keyword>
<dbReference type="RefSeq" id="WP_095129924.1">
    <property type="nucleotide sequence ID" value="NZ_NIBG01000001.1"/>
</dbReference>
<comment type="caution">
    <text evidence="9">The sequence shown here is derived from an EMBL/GenBank/DDBJ whole genome shotgun (WGS) entry which is preliminary data.</text>
</comment>
<dbReference type="InterPro" id="IPR043129">
    <property type="entry name" value="ATPase_NBD"/>
</dbReference>
<evidence type="ECO:0000256" key="6">
    <source>
        <dbReference type="ARBA" id="ARBA00023315"/>
    </source>
</evidence>
<keyword evidence="3" id="KW-0819">tRNA processing</keyword>
<dbReference type="Gene3D" id="3.30.420.40">
    <property type="match status" value="2"/>
</dbReference>
<evidence type="ECO:0000256" key="7">
    <source>
        <dbReference type="ARBA" id="ARBA00048117"/>
    </source>
</evidence>
<evidence type="ECO:0000313" key="10">
    <source>
        <dbReference type="Proteomes" id="UP000216024"/>
    </source>
</evidence>
<dbReference type="PRINTS" id="PR00789">
    <property type="entry name" value="OSIALOPTASE"/>
</dbReference>
<keyword evidence="10" id="KW-1185">Reference proteome</keyword>
<dbReference type="OrthoDB" id="1675500at2"/>
<dbReference type="Pfam" id="PF00814">
    <property type="entry name" value="TsaD"/>
    <property type="match status" value="1"/>
</dbReference>
<evidence type="ECO:0000259" key="8">
    <source>
        <dbReference type="Pfam" id="PF00814"/>
    </source>
</evidence>
<dbReference type="EMBL" id="NIBG01000001">
    <property type="protein sequence ID" value="PAB60966.1"/>
    <property type="molecule type" value="Genomic_DNA"/>
</dbReference>